<evidence type="ECO:0000313" key="3">
    <source>
        <dbReference type="EMBL" id="CAB5508211.1"/>
    </source>
</evidence>
<organism evidence="3 4">
    <name type="scientific">Bathymodiolus thermophilus thioautotrophic gill symbiont</name>
    <dbReference type="NCBI Taxonomy" id="2360"/>
    <lineage>
        <taxon>Bacteria</taxon>
        <taxon>Pseudomonadati</taxon>
        <taxon>Pseudomonadota</taxon>
        <taxon>Gammaproteobacteria</taxon>
        <taxon>sulfur-oxidizing symbionts</taxon>
    </lineage>
</organism>
<feature type="domain" description="TRAM" evidence="2">
    <location>
        <begin position="1"/>
        <end position="59"/>
    </location>
</feature>
<dbReference type="EC" id="2.8.4.3" evidence="3"/>
<dbReference type="EMBL" id="CAHJWF010000560">
    <property type="protein sequence ID" value="CAB5508211.1"/>
    <property type="molecule type" value="Genomic_DNA"/>
</dbReference>
<evidence type="ECO:0000256" key="1">
    <source>
        <dbReference type="ARBA" id="ARBA00022679"/>
    </source>
</evidence>
<evidence type="ECO:0000259" key="2">
    <source>
        <dbReference type="PROSITE" id="PS50926"/>
    </source>
</evidence>
<dbReference type="InterPro" id="IPR002792">
    <property type="entry name" value="TRAM_dom"/>
</dbReference>
<dbReference type="GO" id="GO:0035597">
    <property type="term" value="F:tRNA-2-methylthio-N(6)-dimethylallyladenosine(37) synthase activity"/>
    <property type="evidence" value="ECO:0007669"/>
    <property type="project" value="UniProtKB-EC"/>
</dbReference>
<dbReference type="RefSeq" id="WP_237731736.1">
    <property type="nucleotide sequence ID" value="NZ_CAHJWF010000560.1"/>
</dbReference>
<dbReference type="PROSITE" id="PS50926">
    <property type="entry name" value="TRAM"/>
    <property type="match status" value="1"/>
</dbReference>
<dbReference type="Proteomes" id="UP000626656">
    <property type="component" value="Unassembled WGS sequence"/>
</dbReference>
<keyword evidence="1 3" id="KW-0808">Transferase</keyword>
<comment type="caution">
    <text evidence="3">The sequence shown here is derived from an EMBL/GenBank/DDBJ whole genome shotgun (WGS) entry which is preliminary data.</text>
</comment>
<reference evidence="3 4" key="1">
    <citation type="submission" date="2020-05" db="EMBL/GenBank/DDBJ databases">
        <authorList>
            <person name="Petersen J."/>
            <person name="Sayavedra L."/>
        </authorList>
    </citation>
    <scope>NUCLEOTIDE SEQUENCE [LARGE SCALE GENOMIC DNA]</scope>
    <source>
        <strain evidence="3">B azoricus SOX ET2 1586I</strain>
    </source>
</reference>
<dbReference type="Pfam" id="PF01938">
    <property type="entry name" value="TRAM"/>
    <property type="match status" value="1"/>
</dbReference>
<proteinExistence type="predicted"/>
<evidence type="ECO:0000313" key="4">
    <source>
        <dbReference type="Proteomes" id="UP000626656"/>
    </source>
</evidence>
<sequence length="59" mass="6583">MTTYADDVILKAKKGDNLFGRTENMRNIHFKGDESLIGQIVNVKITDARANSLMGEVEI</sequence>
<keyword evidence="4" id="KW-1185">Reference proteome</keyword>
<accession>A0ABM8MC81</accession>
<protein>
    <submittedName>
        <fullName evidence="3">tRNA-i(6)A37 methylthiotransferase (EC)</fullName>
        <ecNumber evidence="3">2.8.4.3</ecNumber>
    </submittedName>
</protein>
<gene>
    <name evidence="3" type="ORF">AZO1586I_2486</name>
</gene>
<name>A0ABM8MC81_9GAMM</name>